<sequence length="239" mass="26829">MLQKELQISQIQFILKDNPSLSSFFDTILNDNQEQKQEIQMLKSENGKLKDLIVKLNERFVGLEPEKKPLEHQSSNHTYTLSTTKIINPPSHHQGRPSMALEPFSPRLRKTSPPVTPSRRSPLTSSRERSKSTPASSVTCSPYDSTENFETYMSTSTEMLSGATYLTPISPDRTGTNFSPTKKMFCGNTSPTNVPKMSIAALLPDRKKSSIWVPPDKVVYTIKNVNKQTMNRANDDGAH</sequence>
<evidence type="ECO:0000256" key="2">
    <source>
        <dbReference type="SAM" id="MobiDB-lite"/>
    </source>
</evidence>
<evidence type="ECO:0000313" key="3">
    <source>
        <dbReference type="EMBL" id="KAL0478173.1"/>
    </source>
</evidence>
<name>A0AAW2YLI0_9EUKA</name>
<feature type="compositionally biased region" description="Polar residues" evidence="2">
    <location>
        <begin position="72"/>
        <end position="86"/>
    </location>
</feature>
<keyword evidence="4" id="KW-1185">Reference proteome</keyword>
<evidence type="ECO:0000256" key="1">
    <source>
        <dbReference type="SAM" id="Coils"/>
    </source>
</evidence>
<feature type="coiled-coil region" evidence="1">
    <location>
        <begin position="25"/>
        <end position="59"/>
    </location>
</feature>
<feature type="region of interest" description="Disordered" evidence="2">
    <location>
        <begin position="67"/>
        <end position="142"/>
    </location>
</feature>
<dbReference type="Proteomes" id="UP001431209">
    <property type="component" value="Unassembled WGS sequence"/>
</dbReference>
<proteinExistence type="predicted"/>
<accession>A0AAW2YLI0</accession>
<feature type="compositionally biased region" description="Low complexity" evidence="2">
    <location>
        <begin position="111"/>
        <end position="125"/>
    </location>
</feature>
<dbReference type="AlphaFoldDB" id="A0AAW2YLI0"/>
<evidence type="ECO:0000313" key="4">
    <source>
        <dbReference type="Proteomes" id="UP001431209"/>
    </source>
</evidence>
<keyword evidence="1" id="KW-0175">Coiled coil</keyword>
<gene>
    <name evidence="3" type="ORF">AKO1_008446</name>
</gene>
<dbReference type="EMBL" id="JAOPGA020000323">
    <property type="protein sequence ID" value="KAL0478173.1"/>
    <property type="molecule type" value="Genomic_DNA"/>
</dbReference>
<feature type="compositionally biased region" description="Polar residues" evidence="2">
    <location>
        <begin position="132"/>
        <end position="142"/>
    </location>
</feature>
<protein>
    <submittedName>
        <fullName evidence="3">Cell cycle protein GpsB</fullName>
    </submittedName>
</protein>
<reference evidence="3 4" key="1">
    <citation type="submission" date="2024-03" db="EMBL/GenBank/DDBJ databases">
        <title>The Acrasis kona genome and developmental transcriptomes reveal deep origins of eukaryotic multicellular pathways.</title>
        <authorList>
            <person name="Sheikh S."/>
            <person name="Fu C.-J."/>
            <person name="Brown M.W."/>
            <person name="Baldauf S.L."/>
        </authorList>
    </citation>
    <scope>NUCLEOTIDE SEQUENCE [LARGE SCALE GENOMIC DNA]</scope>
    <source>
        <strain evidence="3 4">ATCC MYA-3509</strain>
    </source>
</reference>
<comment type="caution">
    <text evidence="3">The sequence shown here is derived from an EMBL/GenBank/DDBJ whole genome shotgun (WGS) entry which is preliminary data.</text>
</comment>
<organism evidence="3 4">
    <name type="scientific">Acrasis kona</name>
    <dbReference type="NCBI Taxonomy" id="1008807"/>
    <lineage>
        <taxon>Eukaryota</taxon>
        <taxon>Discoba</taxon>
        <taxon>Heterolobosea</taxon>
        <taxon>Tetramitia</taxon>
        <taxon>Eutetramitia</taxon>
        <taxon>Acrasidae</taxon>
        <taxon>Acrasis</taxon>
    </lineage>
</organism>